<protein>
    <recommendedName>
        <fullName evidence="3">Mu-like prophage protein gp37</fullName>
    </recommendedName>
</protein>
<dbReference type="AlphaFoldDB" id="A0A377QZ52"/>
<organism evidence="1 2">
    <name type="scientific">Kingella potus</name>
    <dbReference type="NCBI Taxonomy" id="265175"/>
    <lineage>
        <taxon>Bacteria</taxon>
        <taxon>Pseudomonadati</taxon>
        <taxon>Pseudomonadota</taxon>
        <taxon>Betaproteobacteria</taxon>
        <taxon>Neisseriales</taxon>
        <taxon>Neisseriaceae</taxon>
        <taxon>Kingella</taxon>
    </lineage>
</organism>
<dbReference type="Proteomes" id="UP000254293">
    <property type="component" value="Unassembled WGS sequence"/>
</dbReference>
<keyword evidence="2" id="KW-1185">Reference proteome</keyword>
<evidence type="ECO:0008006" key="3">
    <source>
        <dbReference type="Google" id="ProtNLM"/>
    </source>
</evidence>
<dbReference type="Pfam" id="PF23840">
    <property type="entry name" value="Phage_tail_terminator"/>
    <property type="match status" value="1"/>
</dbReference>
<accession>A0A377QZ52</accession>
<gene>
    <name evidence="1" type="ORF">NCTC13336_00034</name>
</gene>
<dbReference type="EMBL" id="UGJJ01000001">
    <property type="protein sequence ID" value="STQ99848.1"/>
    <property type="molecule type" value="Genomic_DNA"/>
</dbReference>
<dbReference type="InterPro" id="IPR056912">
    <property type="entry name" value="Phage_JBD30_tail_term-like"/>
</dbReference>
<proteinExistence type="predicted"/>
<sequence>MTPYADNILACYPALIERLAAVPGVKRVLEAPDLEALAADRRIRPDDGAVYLVFDGFTPAETAGNAANLALKLSFSVILAKRQYAPNKMQYGQDGAGETLTALIRAMQGFVPKNADGQSLAAAPFSARAALPITYDEGYAFFPLRFETSVVITMKRR</sequence>
<name>A0A377QZ52_9NEIS</name>
<reference evidence="1 2" key="1">
    <citation type="submission" date="2018-06" db="EMBL/GenBank/DDBJ databases">
        <authorList>
            <consortium name="Pathogen Informatics"/>
            <person name="Doyle S."/>
        </authorList>
    </citation>
    <scope>NUCLEOTIDE SEQUENCE [LARGE SCALE GENOMIC DNA]</scope>
    <source>
        <strain evidence="1 2">NCTC13336</strain>
    </source>
</reference>
<evidence type="ECO:0000313" key="1">
    <source>
        <dbReference type="EMBL" id="STQ99848.1"/>
    </source>
</evidence>
<evidence type="ECO:0000313" key="2">
    <source>
        <dbReference type="Proteomes" id="UP000254293"/>
    </source>
</evidence>
<dbReference type="RefSeq" id="WP_115307198.1">
    <property type="nucleotide sequence ID" value="NZ_UGJJ01000001.1"/>
</dbReference>
<dbReference type="OrthoDB" id="8613636at2"/>